<accession>A0A5J4NHF0</accession>
<dbReference type="InterPro" id="IPR001478">
    <property type="entry name" value="PDZ"/>
</dbReference>
<keyword evidence="1" id="KW-0677">Repeat</keyword>
<dbReference type="InterPro" id="IPR036034">
    <property type="entry name" value="PDZ_sf"/>
</dbReference>
<dbReference type="GO" id="GO:0016324">
    <property type="term" value="C:apical plasma membrane"/>
    <property type="evidence" value="ECO:0007669"/>
    <property type="project" value="TreeGrafter"/>
</dbReference>
<dbReference type="CDD" id="cd06768">
    <property type="entry name" value="PDZ_NHERF-like"/>
    <property type="match status" value="1"/>
</dbReference>
<dbReference type="Proteomes" id="UP000324629">
    <property type="component" value="Unassembled WGS sequence"/>
</dbReference>
<dbReference type="GO" id="GO:0043495">
    <property type="term" value="F:protein-membrane adaptor activity"/>
    <property type="evidence" value="ECO:0007669"/>
    <property type="project" value="TreeGrafter"/>
</dbReference>
<evidence type="ECO:0000313" key="3">
    <source>
        <dbReference type="EMBL" id="KAA3674870.1"/>
    </source>
</evidence>
<organism evidence="3 4">
    <name type="scientific">Paragonimus westermani</name>
    <dbReference type="NCBI Taxonomy" id="34504"/>
    <lineage>
        <taxon>Eukaryota</taxon>
        <taxon>Metazoa</taxon>
        <taxon>Spiralia</taxon>
        <taxon>Lophotrochozoa</taxon>
        <taxon>Platyhelminthes</taxon>
        <taxon>Trematoda</taxon>
        <taxon>Digenea</taxon>
        <taxon>Plagiorchiida</taxon>
        <taxon>Troglotremata</taxon>
        <taxon>Troglotrematidae</taxon>
        <taxon>Paragonimus</taxon>
    </lineage>
</organism>
<dbReference type="EMBL" id="QNGE01002861">
    <property type="protein sequence ID" value="KAA3674870.1"/>
    <property type="molecule type" value="Genomic_DNA"/>
</dbReference>
<dbReference type="Gene3D" id="2.30.42.10">
    <property type="match status" value="1"/>
</dbReference>
<evidence type="ECO:0000256" key="1">
    <source>
        <dbReference type="ARBA" id="ARBA00022737"/>
    </source>
</evidence>
<reference evidence="3 4" key="1">
    <citation type="journal article" date="2019" name="Gigascience">
        <title>Whole-genome sequence of the oriental lung fluke Paragonimus westermani.</title>
        <authorList>
            <person name="Oey H."/>
            <person name="Zakrzewski M."/>
            <person name="Narain K."/>
            <person name="Devi K.R."/>
            <person name="Agatsuma T."/>
            <person name="Nawaratna S."/>
            <person name="Gobert G.N."/>
            <person name="Jones M.K."/>
            <person name="Ragan M.A."/>
            <person name="McManus D.P."/>
            <person name="Krause L."/>
        </authorList>
    </citation>
    <scope>NUCLEOTIDE SEQUENCE [LARGE SCALE GENOMIC DNA]</scope>
    <source>
        <strain evidence="3 4">IND2009</strain>
    </source>
</reference>
<dbReference type="PANTHER" id="PTHR14191">
    <property type="entry name" value="PDZ DOMAIN CONTAINING PROTEIN"/>
    <property type="match status" value="1"/>
</dbReference>
<dbReference type="PROSITE" id="PS50106">
    <property type="entry name" value="PDZ"/>
    <property type="match status" value="1"/>
</dbReference>
<dbReference type="SMART" id="SM00228">
    <property type="entry name" value="PDZ"/>
    <property type="match status" value="1"/>
</dbReference>
<feature type="domain" description="PDZ" evidence="2">
    <location>
        <begin position="8"/>
        <end position="90"/>
    </location>
</feature>
<evidence type="ECO:0000313" key="4">
    <source>
        <dbReference type="Proteomes" id="UP000324629"/>
    </source>
</evidence>
<name>A0A5J4NHF0_9TREM</name>
<dbReference type="AlphaFoldDB" id="A0A5J4NHF0"/>
<dbReference type="SUPFAM" id="SSF50156">
    <property type="entry name" value="PDZ domain-like"/>
    <property type="match status" value="1"/>
</dbReference>
<keyword evidence="4" id="KW-1185">Reference proteome</keyword>
<dbReference type="GO" id="GO:0072659">
    <property type="term" value="P:protein localization to plasma membrane"/>
    <property type="evidence" value="ECO:0007669"/>
    <property type="project" value="TreeGrafter"/>
</dbReference>
<gene>
    <name evidence="3" type="ORF">DEA37_0014626</name>
</gene>
<dbReference type="PANTHER" id="PTHR14191:SF28">
    <property type="entry name" value="GH04176P-RELATED"/>
    <property type="match status" value="1"/>
</dbReference>
<comment type="caution">
    <text evidence="3">The sequence shown here is derived from an EMBL/GenBank/DDBJ whole genome shotgun (WGS) entry which is preliminary data.</text>
</comment>
<dbReference type="Pfam" id="PF00595">
    <property type="entry name" value="PDZ"/>
    <property type="match status" value="1"/>
</dbReference>
<evidence type="ECO:0000259" key="2">
    <source>
        <dbReference type="PROSITE" id="PS50106"/>
    </source>
</evidence>
<sequence length="398" mass="44402">MHVPRARLCEIRKWEDFTGYGFSLNSINGKFGQFIGEVDPVSPAHAAGVRENDVLIEVNGVNVLSESHTSVVSRIKSNPDRVCLLVVDPESKKYFEKHCIVIDSYMEGLEKLCCPQSRHGKEDEHNDINTATEAKIRQRIRSLCSIQAEDAVLNAHTEVMDELAARNATGEIHTPQTESTKHSLIQPVIVTSEEPLEQHTVVVHVTSADENEPKVNSDDVHKMDDVDRIEEQDTNAEEQLDRGESVEGIICKSSVRYRCCADDQRVLAHDEQLEGQTGREFTNDEANLIEEHTSSNVKSDNSLDQSAPIADQLDESKLNNVPSVCDGDLTGLPTEGCVQSTFEEPLKCTDEVCIAETQMDADLDIDLNTCKNKCRGNRNKHLPAHASFVERKVLFDRL</sequence>
<protein>
    <recommendedName>
        <fullName evidence="2">PDZ domain-containing protein</fullName>
    </recommendedName>
</protein>
<proteinExistence type="predicted"/>
<dbReference type="InterPro" id="IPR051067">
    <property type="entry name" value="NHER"/>
</dbReference>